<dbReference type="OrthoDB" id="6156857at2759"/>
<keyword evidence="3" id="KW-1185">Reference proteome</keyword>
<dbReference type="AlphaFoldDB" id="A0A267FNB8"/>
<reference evidence="2 3" key="1">
    <citation type="submission" date="2017-06" db="EMBL/GenBank/DDBJ databases">
        <title>A platform for efficient transgenesis in Macrostomum lignano, a flatworm model organism for stem cell research.</title>
        <authorList>
            <person name="Berezikov E."/>
        </authorList>
    </citation>
    <scope>NUCLEOTIDE SEQUENCE [LARGE SCALE GENOMIC DNA]</scope>
    <source>
        <strain evidence="2">DV1</strain>
        <tissue evidence="2">Whole organism</tissue>
    </source>
</reference>
<evidence type="ECO:0000259" key="1">
    <source>
        <dbReference type="PROSITE" id="PS51934"/>
    </source>
</evidence>
<organism evidence="2 3">
    <name type="scientific">Macrostomum lignano</name>
    <dbReference type="NCBI Taxonomy" id="282301"/>
    <lineage>
        <taxon>Eukaryota</taxon>
        <taxon>Metazoa</taxon>
        <taxon>Spiralia</taxon>
        <taxon>Lophotrochozoa</taxon>
        <taxon>Platyhelminthes</taxon>
        <taxon>Rhabditophora</taxon>
        <taxon>Macrostomorpha</taxon>
        <taxon>Macrostomida</taxon>
        <taxon>Macrostomidae</taxon>
        <taxon>Macrostomum</taxon>
    </lineage>
</organism>
<comment type="caution">
    <text evidence="2">The sequence shown here is derived from an EMBL/GenBank/DDBJ whole genome shotgun (WGS) entry which is preliminary data.</text>
</comment>
<dbReference type="Proteomes" id="UP000215902">
    <property type="component" value="Unassembled WGS sequence"/>
</dbReference>
<dbReference type="Pfam" id="PF04970">
    <property type="entry name" value="LRAT"/>
    <property type="match status" value="1"/>
</dbReference>
<protein>
    <recommendedName>
        <fullName evidence="1">LRAT domain-containing protein</fullName>
    </recommendedName>
</protein>
<gene>
    <name evidence="2" type="ORF">BOX15_Mlig018064g2</name>
</gene>
<dbReference type="Gene3D" id="3.90.1720.10">
    <property type="entry name" value="endopeptidase domain like (from Nostoc punctiforme)"/>
    <property type="match status" value="1"/>
</dbReference>
<evidence type="ECO:0000313" key="2">
    <source>
        <dbReference type="EMBL" id="PAA74704.1"/>
    </source>
</evidence>
<proteinExistence type="predicted"/>
<dbReference type="InterPro" id="IPR007053">
    <property type="entry name" value="LRAT_dom"/>
</dbReference>
<feature type="domain" description="LRAT" evidence="1">
    <location>
        <begin position="425"/>
        <end position="541"/>
    </location>
</feature>
<accession>A0A267FNB8</accession>
<evidence type="ECO:0000313" key="3">
    <source>
        <dbReference type="Proteomes" id="UP000215902"/>
    </source>
</evidence>
<name>A0A267FNB8_9PLAT</name>
<dbReference type="PROSITE" id="PS51934">
    <property type="entry name" value="LRAT"/>
    <property type="match status" value="1"/>
</dbReference>
<sequence length="668" mass="73782">MAEAGLNRCESCERDISKCGSIYCGDCDELFDREFAVEDSLCCPKCESSSVDAVPDNTNILCKYCLSAASTDSPSLPNSLHTKEDCKLAQPEAPALHRSVSSPGTKDAPVRDPCLIACCRRCNNKYKPTDELASCPKCGQEADHFEELNGEIAEVSLSKKASEPSTEQPPCSMNYSEELWRFVGCSCQNNEPLLFDLDKADSLMVSFYCPDCQLPYSRYIFQFEISGEHCPKCESGRVETDEISAGEEVVLCHNCDGKMSKRRIDELCSNAKHEVQRQLNNDHVKQTDCERCGKPAAEIGFEDREGSTWLVQHCSACGNCESICDIEPAQTPAPAEVPDGFEELESHCCGLSHLHPVEGDSGNNLLECACGKSSPICLDNCRDSRIPKTVPELRRALPRHSSSEMGLPFQIAKLKSAADLKPGDHLDFKRRFYCHHAIVVEVLEDTQQVALIEYTGEIDARTASAALAFAAKGTIQKTLYPFADVEKDGRLVQYHSLDCFSPKVVLKRAFGREKETAYHVGQCNCEHFCIWAKSGLDLSRQVDSFKKKMKDALESPILDAILNGIGKLGSGKKRVGMAVDIVQDLRTELLELVSIPKGASNQILRTVLRLGLKWSIRGLPLLVSLVTRNASFFTHLPKLDLDSYLMKPLAEAAANSLLPIKDKEDNKD</sequence>
<dbReference type="EMBL" id="NIVC01000928">
    <property type="protein sequence ID" value="PAA74704.1"/>
    <property type="molecule type" value="Genomic_DNA"/>
</dbReference>